<feature type="region of interest" description="Disordered" evidence="1">
    <location>
        <begin position="28"/>
        <end position="66"/>
    </location>
</feature>
<name>A0A6N7ZM07_9MICO</name>
<feature type="compositionally biased region" description="Low complexity" evidence="1">
    <location>
        <begin position="34"/>
        <end position="66"/>
    </location>
</feature>
<proteinExistence type="predicted"/>
<keyword evidence="7" id="KW-1185">Reference proteome</keyword>
<reference evidence="5" key="2">
    <citation type="submission" date="2020-01" db="EMBL/GenBank/DDBJ databases">
        <authorList>
            <person name="Aviles F."/>
            <person name="Meyer T.E."/>
            <person name="Kyndt J.A."/>
        </authorList>
    </citation>
    <scope>NUCLEOTIDE SEQUENCE</scope>
    <source>
        <strain evidence="5">SE3</strain>
    </source>
</reference>
<accession>A0A6N7ZM07</accession>
<dbReference type="EMBL" id="WMKA01000049">
    <property type="protein sequence ID" value="MTG90466.1"/>
    <property type="molecule type" value="Genomic_DNA"/>
</dbReference>
<evidence type="ECO:0000313" key="4">
    <source>
        <dbReference type="EMBL" id="MTG90466.1"/>
    </source>
</evidence>
<gene>
    <name evidence="4" type="ORF">GJV82_16215</name>
    <name evidence="5" type="ORF">GYH36_06600</name>
</gene>
<dbReference type="PANTHER" id="PTHR31157:SF1">
    <property type="entry name" value="SCP DOMAIN-CONTAINING PROTEIN"/>
    <property type="match status" value="1"/>
</dbReference>
<dbReference type="PROSITE" id="PS51257">
    <property type="entry name" value="PROKAR_LIPOPROTEIN"/>
    <property type="match status" value="1"/>
</dbReference>
<dbReference type="InterPro" id="IPR014044">
    <property type="entry name" value="CAP_dom"/>
</dbReference>
<dbReference type="AlphaFoldDB" id="A0A6N7ZM07"/>
<sequence length="191" mass="18492">MTARPRRRPAAVVAGVVAALALVACMPDGGGTDDGASGPGARSAPATAGEAAEGTGPADDTGAADADPADYAARLVARTQEVRDEAGVPRLEESACAQDAARARAAALVGAPLEHAPLDDVVATCAPAGGTAAENLSRAAAGPADVVDAWMGSHGHRANLLDPALTAVGVACAPDPGEGDGALVCAQVFLG</sequence>
<evidence type="ECO:0000313" key="7">
    <source>
        <dbReference type="Proteomes" id="UP000471672"/>
    </source>
</evidence>
<evidence type="ECO:0000256" key="1">
    <source>
        <dbReference type="SAM" id="MobiDB-lite"/>
    </source>
</evidence>
<evidence type="ECO:0000259" key="3">
    <source>
        <dbReference type="Pfam" id="PF00188"/>
    </source>
</evidence>
<feature type="domain" description="SCP" evidence="3">
    <location>
        <begin position="78"/>
        <end position="185"/>
    </location>
</feature>
<keyword evidence="2" id="KW-0732">Signal</keyword>
<reference evidence="4 6" key="1">
    <citation type="submission" date="2019-11" db="EMBL/GenBank/DDBJ databases">
        <title>Cellulosimicrobium composti sp. nov. isolated from a compost.</title>
        <authorList>
            <person name="Yang Y."/>
        </authorList>
    </citation>
    <scope>NUCLEOTIDE SEQUENCE [LARGE SCALE GENOMIC DNA]</scope>
    <source>
        <strain evidence="4 6">BIT-GX5</strain>
    </source>
</reference>
<reference evidence="5 7" key="3">
    <citation type="journal article" date="2021" name="Arch. Microbiol.">
        <title>Cellulosimicrobium fucosivorans sp. nov., isolated from San Elijo Lagoon, contains a fucose metabolic pathway linked to carotenoid production.</title>
        <authorList>
            <person name="Aviles F.A."/>
            <person name="Kyndt J.A."/>
        </authorList>
    </citation>
    <scope>NUCLEOTIDE SEQUENCE [LARGE SCALE GENOMIC DNA]</scope>
    <source>
        <strain evidence="5 7">SE3</strain>
    </source>
</reference>
<feature type="chain" id="PRO_5038490462" evidence="2">
    <location>
        <begin position="25"/>
        <end position="191"/>
    </location>
</feature>
<dbReference type="CDD" id="cd05379">
    <property type="entry name" value="CAP_bacterial"/>
    <property type="match status" value="1"/>
</dbReference>
<dbReference type="InterPro" id="IPR035940">
    <property type="entry name" value="CAP_sf"/>
</dbReference>
<evidence type="ECO:0000313" key="5">
    <source>
        <dbReference type="EMBL" id="NDO89128.1"/>
    </source>
</evidence>
<dbReference type="Pfam" id="PF00188">
    <property type="entry name" value="CAP"/>
    <property type="match status" value="1"/>
</dbReference>
<organism evidence="4 6">
    <name type="scientific">Cellulosimicrobium composti</name>
    <dbReference type="NCBI Taxonomy" id="2672572"/>
    <lineage>
        <taxon>Bacteria</taxon>
        <taxon>Bacillati</taxon>
        <taxon>Actinomycetota</taxon>
        <taxon>Actinomycetes</taxon>
        <taxon>Micrococcales</taxon>
        <taxon>Promicromonosporaceae</taxon>
        <taxon>Cellulosimicrobium</taxon>
    </lineage>
</organism>
<dbReference type="Proteomes" id="UP000471672">
    <property type="component" value="Unassembled WGS sequence"/>
</dbReference>
<feature type="signal peptide" evidence="2">
    <location>
        <begin position="1"/>
        <end position="24"/>
    </location>
</feature>
<dbReference type="RefSeq" id="WP_115942488.1">
    <property type="nucleotide sequence ID" value="NZ_JAAFAN010000016.1"/>
</dbReference>
<dbReference type="EMBL" id="JAAFAN010000016">
    <property type="protein sequence ID" value="NDO89128.1"/>
    <property type="molecule type" value="Genomic_DNA"/>
</dbReference>
<dbReference type="Proteomes" id="UP000440668">
    <property type="component" value="Unassembled WGS sequence"/>
</dbReference>
<dbReference type="SUPFAM" id="SSF55797">
    <property type="entry name" value="PR-1-like"/>
    <property type="match status" value="1"/>
</dbReference>
<dbReference type="Gene3D" id="3.40.33.10">
    <property type="entry name" value="CAP"/>
    <property type="match status" value="1"/>
</dbReference>
<evidence type="ECO:0000256" key="2">
    <source>
        <dbReference type="SAM" id="SignalP"/>
    </source>
</evidence>
<dbReference type="PANTHER" id="PTHR31157">
    <property type="entry name" value="SCP DOMAIN-CONTAINING PROTEIN"/>
    <property type="match status" value="1"/>
</dbReference>
<evidence type="ECO:0000313" key="6">
    <source>
        <dbReference type="Proteomes" id="UP000440668"/>
    </source>
</evidence>
<comment type="caution">
    <text evidence="4">The sequence shown here is derived from an EMBL/GenBank/DDBJ whole genome shotgun (WGS) entry which is preliminary data.</text>
</comment>
<protein>
    <submittedName>
        <fullName evidence="5">CAP domain-containing protein</fullName>
    </submittedName>
</protein>